<name>A0A401Q1Z8_SCYTO</name>
<protein>
    <submittedName>
        <fullName evidence="1">Uncharacterized protein</fullName>
    </submittedName>
</protein>
<dbReference type="AlphaFoldDB" id="A0A401Q1Z8"/>
<comment type="caution">
    <text evidence="1">The sequence shown here is derived from an EMBL/GenBank/DDBJ whole genome shotgun (WGS) entry which is preliminary data.</text>
</comment>
<evidence type="ECO:0000313" key="1">
    <source>
        <dbReference type="EMBL" id="GCB79343.1"/>
    </source>
</evidence>
<proteinExistence type="predicted"/>
<evidence type="ECO:0000313" key="2">
    <source>
        <dbReference type="Proteomes" id="UP000288216"/>
    </source>
</evidence>
<dbReference type="EMBL" id="BFAA01010631">
    <property type="protein sequence ID" value="GCB79343.1"/>
    <property type="molecule type" value="Genomic_DNA"/>
</dbReference>
<accession>A0A401Q1Z8</accession>
<reference evidence="1 2" key="1">
    <citation type="journal article" date="2018" name="Nat. Ecol. Evol.">
        <title>Shark genomes provide insights into elasmobranch evolution and the origin of vertebrates.</title>
        <authorList>
            <person name="Hara Y"/>
            <person name="Yamaguchi K"/>
            <person name="Onimaru K"/>
            <person name="Kadota M"/>
            <person name="Koyanagi M"/>
            <person name="Keeley SD"/>
            <person name="Tatsumi K"/>
            <person name="Tanaka K"/>
            <person name="Motone F"/>
            <person name="Kageyama Y"/>
            <person name="Nozu R"/>
            <person name="Adachi N"/>
            <person name="Nishimura O"/>
            <person name="Nakagawa R"/>
            <person name="Tanegashima C"/>
            <person name="Kiyatake I"/>
            <person name="Matsumoto R"/>
            <person name="Murakumo K"/>
            <person name="Nishida K"/>
            <person name="Terakita A"/>
            <person name="Kuratani S"/>
            <person name="Sato K"/>
            <person name="Hyodo S Kuraku.S."/>
        </authorList>
    </citation>
    <scope>NUCLEOTIDE SEQUENCE [LARGE SCALE GENOMIC DNA]</scope>
</reference>
<dbReference type="Proteomes" id="UP000288216">
    <property type="component" value="Unassembled WGS sequence"/>
</dbReference>
<keyword evidence="2" id="KW-1185">Reference proteome</keyword>
<sequence>MTIRMRMKWMNLKKMILLLYNFIYKGLRKQKPLQNKSKCKNLTQEHCTTYEKDSFPYQKFLFCQFILKEG</sequence>
<organism evidence="1 2">
    <name type="scientific">Scyliorhinus torazame</name>
    <name type="common">Cloudy catshark</name>
    <name type="synonym">Catulus torazame</name>
    <dbReference type="NCBI Taxonomy" id="75743"/>
    <lineage>
        <taxon>Eukaryota</taxon>
        <taxon>Metazoa</taxon>
        <taxon>Chordata</taxon>
        <taxon>Craniata</taxon>
        <taxon>Vertebrata</taxon>
        <taxon>Chondrichthyes</taxon>
        <taxon>Elasmobranchii</taxon>
        <taxon>Galeomorphii</taxon>
        <taxon>Galeoidea</taxon>
        <taxon>Carcharhiniformes</taxon>
        <taxon>Scyliorhinidae</taxon>
        <taxon>Scyliorhinus</taxon>
    </lineage>
</organism>
<gene>
    <name evidence="1" type="ORF">scyTo_0016945</name>
</gene>